<evidence type="ECO:0000256" key="4">
    <source>
        <dbReference type="ARBA" id="ARBA00023125"/>
    </source>
</evidence>
<evidence type="ECO:0000313" key="9">
    <source>
        <dbReference type="Proteomes" id="UP000006073"/>
    </source>
</evidence>
<gene>
    <name evidence="8" type="ORF">A33Q_3487</name>
</gene>
<feature type="region of interest" description="Disordered" evidence="7">
    <location>
        <begin position="47"/>
        <end position="69"/>
    </location>
</feature>
<keyword evidence="5 6" id="KW-0233">DNA recombination</keyword>
<evidence type="ECO:0000256" key="3">
    <source>
        <dbReference type="ARBA" id="ARBA00022578"/>
    </source>
</evidence>
<dbReference type="RefSeq" id="WP_009036496.1">
    <property type="nucleotide sequence ID" value="NZ_ALWO02000044.1"/>
</dbReference>
<reference evidence="8 9" key="1">
    <citation type="journal article" date="2013" name="Genome Announc.">
        <title>Draft Genome Sequence of Indibacter alkaliphilus Strain LW1T, Isolated from Lonar Lake, a Haloalkaline Lake in the Buldana District of Maharashtra, India.</title>
        <authorList>
            <person name="Singh A."/>
            <person name="Kumar Jangir P."/>
            <person name="Sharma R."/>
            <person name="Singh A."/>
            <person name="Kumar Pinnaka A."/>
            <person name="Shivaji S."/>
        </authorList>
    </citation>
    <scope>NUCLEOTIDE SEQUENCE [LARGE SCALE GENOMIC DNA]</scope>
    <source>
        <strain evidence="9">CCUG 57479 / KCTC 22604 / LW1</strain>
    </source>
</reference>
<feature type="compositionally biased region" description="Polar residues" evidence="7">
    <location>
        <begin position="60"/>
        <end position="69"/>
    </location>
</feature>
<dbReference type="EMBL" id="ALWO02000044">
    <property type="protein sequence ID" value="EOZ93882.1"/>
    <property type="molecule type" value="Genomic_DNA"/>
</dbReference>
<dbReference type="eggNOG" id="COG3328">
    <property type="taxonomic scope" value="Bacteria"/>
</dbReference>
<comment type="similarity">
    <text evidence="2 6">Belongs to the transposase mutator family.</text>
</comment>
<dbReference type="GO" id="GO:0004803">
    <property type="term" value="F:transposase activity"/>
    <property type="evidence" value="ECO:0007669"/>
    <property type="project" value="UniProtKB-UniRule"/>
</dbReference>
<comment type="function">
    <text evidence="1 6">Required for the transposition of the insertion element.</text>
</comment>
<dbReference type="PROSITE" id="PS01007">
    <property type="entry name" value="TRANSPOSASE_MUTATOR"/>
    <property type="match status" value="1"/>
</dbReference>
<keyword evidence="6" id="KW-0814">Transposable element</keyword>
<evidence type="ECO:0000256" key="5">
    <source>
        <dbReference type="ARBA" id="ARBA00023172"/>
    </source>
</evidence>
<dbReference type="PANTHER" id="PTHR33217:SF8">
    <property type="entry name" value="MUTATOR FAMILY TRANSPOSASE"/>
    <property type="match status" value="1"/>
</dbReference>
<evidence type="ECO:0000256" key="6">
    <source>
        <dbReference type="RuleBase" id="RU365089"/>
    </source>
</evidence>
<dbReference type="Proteomes" id="UP000006073">
    <property type="component" value="Unassembled WGS sequence"/>
</dbReference>
<keyword evidence="3 6" id="KW-0815">Transposition</keyword>
<keyword evidence="4 6" id="KW-0238">DNA-binding</keyword>
<dbReference type="GO" id="GO:0003677">
    <property type="term" value="F:DNA binding"/>
    <property type="evidence" value="ECO:0007669"/>
    <property type="project" value="UniProtKB-UniRule"/>
</dbReference>
<sequence length="404" mass="46649">MKEQESAFKKKVLDQFLSGENLFGKQGALAPILKEFLEEALQAEMEDHLRDEEKGWPSGNKRNGTGSKTVKSALGEVKLDTPQDRNSSFEPKIIEKRQRILADSLEDQIIALYGMGSSMRDISSHIKEMYDTEVSTEVISDITDRVIPKVKEWQNRPLDEVYCIVWLDAMHFKVREEGKVRHKALYNILGINREGRKEIMGMYLSESEGANFWLQVLSDLHHRGVKDILIACTDNLTGFPEAIRSVFPKAEVQLCIVHQIRNSLKYVASKEQKEFARDLKRIYGADTKDQAESELLELEEKWGKKYPVVIRSWNSNWENLSTFFAYTKPIRKMIYTTNAVEGYHRQIRKVTKTKGAFPSDMALLKLVYLATRRIERKWSSPLQNWGLTVQQLAIKFEGRLNLDI</sequence>
<protein>
    <recommendedName>
        <fullName evidence="6">Mutator family transposase</fullName>
    </recommendedName>
</protein>
<dbReference type="NCBIfam" id="NF033543">
    <property type="entry name" value="transpos_IS256"/>
    <property type="match status" value="1"/>
</dbReference>
<proteinExistence type="inferred from homology"/>
<accession>S2D3I7</accession>
<keyword evidence="9" id="KW-1185">Reference proteome</keyword>
<dbReference type="PANTHER" id="PTHR33217">
    <property type="entry name" value="TRANSPOSASE FOR INSERTION SEQUENCE ELEMENT IS1081"/>
    <property type="match status" value="1"/>
</dbReference>
<evidence type="ECO:0000256" key="2">
    <source>
        <dbReference type="ARBA" id="ARBA00010961"/>
    </source>
</evidence>
<name>S2D3I7_INDAL</name>
<dbReference type="AlphaFoldDB" id="S2D3I7"/>
<comment type="caution">
    <text evidence="8">The sequence shown here is derived from an EMBL/GenBank/DDBJ whole genome shotgun (WGS) entry which is preliminary data.</text>
</comment>
<evidence type="ECO:0000313" key="8">
    <source>
        <dbReference type="EMBL" id="EOZ93882.1"/>
    </source>
</evidence>
<evidence type="ECO:0000256" key="1">
    <source>
        <dbReference type="ARBA" id="ARBA00002190"/>
    </source>
</evidence>
<organism evidence="8 9">
    <name type="scientific">Indibacter alkaliphilus (strain CCUG 57479 / KCTC 22604 / LW1)</name>
    <dbReference type="NCBI Taxonomy" id="1189612"/>
    <lineage>
        <taxon>Bacteria</taxon>
        <taxon>Pseudomonadati</taxon>
        <taxon>Bacteroidota</taxon>
        <taxon>Cytophagia</taxon>
        <taxon>Cytophagales</taxon>
        <taxon>Cyclobacteriaceae</taxon>
    </lineage>
</organism>
<dbReference type="GO" id="GO:0006313">
    <property type="term" value="P:DNA transposition"/>
    <property type="evidence" value="ECO:0007669"/>
    <property type="project" value="UniProtKB-UniRule"/>
</dbReference>
<evidence type="ECO:0000256" key="7">
    <source>
        <dbReference type="SAM" id="MobiDB-lite"/>
    </source>
</evidence>
<dbReference type="OrthoDB" id="9779930at2"/>
<dbReference type="Pfam" id="PF00872">
    <property type="entry name" value="Transposase_mut"/>
    <property type="match status" value="1"/>
</dbReference>
<dbReference type="InterPro" id="IPR001207">
    <property type="entry name" value="Transposase_mutator"/>
</dbReference>